<evidence type="ECO:0000313" key="5">
    <source>
        <dbReference type="RefSeq" id="XP_013780272.1"/>
    </source>
</evidence>
<dbReference type="InterPro" id="IPR029021">
    <property type="entry name" value="Prot-tyrosine_phosphatase-like"/>
</dbReference>
<dbReference type="PANTHER" id="PTHR10367">
    <property type="entry name" value="MRNA-CAPPING ENZYME"/>
    <property type="match status" value="1"/>
</dbReference>
<dbReference type="InterPro" id="IPR020422">
    <property type="entry name" value="TYR_PHOSPHATASE_DUAL_dom"/>
</dbReference>
<dbReference type="Pfam" id="PF00782">
    <property type="entry name" value="DSPc"/>
    <property type="match status" value="1"/>
</dbReference>
<dbReference type="InterPro" id="IPR000387">
    <property type="entry name" value="Tyr_Pase_dom"/>
</dbReference>
<keyword evidence="2" id="KW-0904">Protein phosphatase</keyword>
<evidence type="ECO:0000313" key="4">
    <source>
        <dbReference type="Proteomes" id="UP000694941"/>
    </source>
</evidence>
<name>A0ABM1BEC3_LIMPO</name>
<dbReference type="RefSeq" id="XP_013780272.1">
    <property type="nucleotide sequence ID" value="XM_013924818.2"/>
</dbReference>
<dbReference type="InterPro" id="IPR051029">
    <property type="entry name" value="mRNA_Capping_Enz/RNA_Phosphat"/>
</dbReference>
<keyword evidence="4" id="KW-1185">Reference proteome</keyword>
<protein>
    <submittedName>
        <fullName evidence="5">Uncharacterized protein LOC106464658</fullName>
    </submittedName>
</protein>
<accession>A0ABM1BEC3</accession>
<proteinExistence type="predicted"/>
<reference evidence="5" key="1">
    <citation type="submission" date="2025-08" db="UniProtKB">
        <authorList>
            <consortium name="RefSeq"/>
        </authorList>
    </citation>
    <scope>IDENTIFICATION</scope>
    <source>
        <tissue evidence="5">Muscle</tissue>
    </source>
</reference>
<dbReference type="PROSITE" id="PS00383">
    <property type="entry name" value="TYR_PHOSPHATASE_1"/>
    <property type="match status" value="1"/>
</dbReference>
<dbReference type="Proteomes" id="UP000694941">
    <property type="component" value="Unplaced"/>
</dbReference>
<dbReference type="InterPro" id="IPR000340">
    <property type="entry name" value="Dual-sp_phosphatase_cat-dom"/>
</dbReference>
<evidence type="ECO:0000256" key="1">
    <source>
        <dbReference type="ARBA" id="ARBA00022801"/>
    </source>
</evidence>
<evidence type="ECO:0000256" key="2">
    <source>
        <dbReference type="ARBA" id="ARBA00022912"/>
    </source>
</evidence>
<dbReference type="InterPro" id="IPR016130">
    <property type="entry name" value="Tyr_Pase_AS"/>
</dbReference>
<evidence type="ECO:0000259" key="3">
    <source>
        <dbReference type="PROSITE" id="PS50056"/>
    </source>
</evidence>
<dbReference type="PROSITE" id="PS50056">
    <property type="entry name" value="TYR_PHOSPHATASE_2"/>
    <property type="match status" value="1"/>
</dbReference>
<feature type="domain" description="Tyrosine specific protein phosphatases" evidence="3">
    <location>
        <begin position="100"/>
        <end position="169"/>
    </location>
</feature>
<dbReference type="Gene3D" id="3.90.190.10">
    <property type="entry name" value="Protein tyrosine phosphatase superfamily"/>
    <property type="match status" value="1"/>
</dbReference>
<dbReference type="PANTHER" id="PTHR10367:SF9">
    <property type="entry name" value="DUAL-SPECIFICITY PHOSPHATASE 11 (RNA_RNP COMPLEX 1-INTERACTING)"/>
    <property type="match status" value="1"/>
</dbReference>
<sequence length="501" mass="58426">MSPKNIPDRWEAYSAIGNIITGTRFIPFKVPLKEAICRNLPQNRWFTPGMLTENVKGLGLVIDLTNTRRYYDSEELERKNIKYFKIFCEGRQIPSSKVTTSFFKAVEDFQRTEGEIGKLIGVHCTHGLNRTGYLICRYMIDRMNFPPREAIQAFQVARGYPIERKEYVNNLLGDSFSDDRKINPNTKKDKYLELPSVQFQIRYSKPKQSEWPIEKKQKCFGIRDWIQNSSHRQFSRPREKTYGMQESLSGQPAESGMQHHITQNSLLQQPSGSSKMTYGMQESLPRHPVRSDRQHYITQNSLLQQPSGSSKMTYGMQESLPRHLVRSDRQHHITQNSLLQQPSGSSKMTYGMQESLPRYPVRSDRQHYITQNSLLQQPSGSSKITYGMQESLPSHPVRPDMQHYITQNSLLQRPSGSSELTYGSTGVVRSRKQKNQTQNFLCQQPRTSRKVTYKMQESLPRQPYRYREKYYTIQNFLHQRPSGSREAINETFMSRRSNENF</sequence>
<organism evidence="4 5">
    <name type="scientific">Limulus polyphemus</name>
    <name type="common">Atlantic horseshoe crab</name>
    <dbReference type="NCBI Taxonomy" id="6850"/>
    <lineage>
        <taxon>Eukaryota</taxon>
        <taxon>Metazoa</taxon>
        <taxon>Ecdysozoa</taxon>
        <taxon>Arthropoda</taxon>
        <taxon>Chelicerata</taxon>
        <taxon>Merostomata</taxon>
        <taxon>Xiphosura</taxon>
        <taxon>Limulidae</taxon>
        <taxon>Limulus</taxon>
    </lineage>
</organism>
<keyword evidence="1" id="KW-0378">Hydrolase</keyword>
<gene>
    <name evidence="5" type="primary">LOC106464658</name>
</gene>
<dbReference type="SMART" id="SM00195">
    <property type="entry name" value="DSPc"/>
    <property type="match status" value="1"/>
</dbReference>
<dbReference type="SUPFAM" id="SSF52799">
    <property type="entry name" value="(Phosphotyrosine protein) phosphatases II"/>
    <property type="match status" value="1"/>
</dbReference>
<dbReference type="GeneID" id="106464658"/>